<evidence type="ECO:0000256" key="5">
    <source>
        <dbReference type="SAM" id="MobiDB-lite"/>
    </source>
</evidence>
<reference evidence="7 8" key="2">
    <citation type="submission" date="2016-12" db="EMBL/GenBank/DDBJ databases">
        <title>Draft Genome Sequence of Cystobacter ferrugineus Strain Cbfe23.</title>
        <authorList>
            <person name="Akbar S."/>
            <person name="Dowd S.E."/>
            <person name="Stevens D.C."/>
        </authorList>
    </citation>
    <scope>NUCLEOTIDE SEQUENCE [LARGE SCALE GENOMIC DNA]</scope>
    <source>
        <strain evidence="7 8">Cbfe23</strain>
    </source>
</reference>
<dbReference type="GO" id="GO:0004674">
    <property type="term" value="F:protein serine/threonine kinase activity"/>
    <property type="evidence" value="ECO:0007669"/>
    <property type="project" value="TreeGrafter"/>
</dbReference>
<dbReference type="PROSITE" id="PS00108">
    <property type="entry name" value="PROTEIN_KINASE_ST"/>
    <property type="match status" value="1"/>
</dbReference>
<dbReference type="InterPro" id="IPR008271">
    <property type="entry name" value="Ser/Thr_kinase_AS"/>
</dbReference>
<keyword evidence="4" id="KW-0067">ATP-binding</keyword>
<evidence type="ECO:0000256" key="3">
    <source>
        <dbReference type="ARBA" id="ARBA00022777"/>
    </source>
</evidence>
<feature type="compositionally biased region" description="Polar residues" evidence="5">
    <location>
        <begin position="455"/>
        <end position="464"/>
    </location>
</feature>
<sequence length="707" mass="75009">MGLTLRHPDIDEMIGDYKIVGLLGAGGLGIVYKVERGGRFFALKLLLVSTLDGRGKREIGILIHLENPGVVRYVGSDFWPDPVIGHPYIVMEFVPGDTLFAFAYNQNPSTRKATRIVLDAALTLGEVHAAGVFHRDVKPENILIREGSERPILIDFGIGSLASAPTVTGSQLPPGTEEFRSPEQIRFQRANPDGAGQYEYGPIDEMWALGVTYYWLLTDVFPFGERTDPGGLDGLRERILSHRPEAPHVVNPRVPLAASLLCMKMLAELPQDRFPVVATLCAALNESLSNAENDATWDPPLGDPDDPQLTTTVEDPERQEASEQRRAFLRAVKRRPRRGRPLPKRDRVFFLPEQMAAPKVPAAAANPDEIPTVDAPGVAPVPAEHELPVKSAPVPPARELEPAAAAPQLRRAAWRLGLAGAVLLVAVVVLSVGANLGGPGSSSRTSEAGLELPLPSTSPATSATDAGVRGREVAPGAKTLESLPGGDAAPVGAQLPASTANAMLRTSAQSPKNETPKTQPQSSGPRLPVKPAVAVAVCSLLDGGCTAPASQVRPEPPAISCPQDWRETHKRFNVARGEPMATVKGYKAEPGELARVKDGPATLYVGKVGGVGYGYVGNLPAGTLLLGQWQLGDNRLFGTFTEAKIPGEGTLPVCLVAGLDGVAAYMDEHGKRFDCPPGLGVCLTPGSSPGNAKTPTRVFLIQPSGQP</sequence>
<dbReference type="SUPFAM" id="SSF56112">
    <property type="entry name" value="Protein kinase-like (PK-like)"/>
    <property type="match status" value="1"/>
</dbReference>
<dbReference type="GO" id="GO:0005524">
    <property type="term" value="F:ATP binding"/>
    <property type="evidence" value="ECO:0007669"/>
    <property type="project" value="UniProtKB-KW"/>
</dbReference>
<dbReference type="InterPro" id="IPR011009">
    <property type="entry name" value="Kinase-like_dom_sf"/>
</dbReference>
<comment type="caution">
    <text evidence="7">The sequence shown here is derived from an EMBL/GenBank/DDBJ whole genome shotgun (WGS) entry which is preliminary data.</text>
</comment>
<dbReference type="RefSeq" id="WP_071905220.1">
    <property type="nucleotide sequence ID" value="NZ_MPIN01000029.1"/>
</dbReference>
<evidence type="ECO:0000313" key="7">
    <source>
        <dbReference type="EMBL" id="OJH33708.1"/>
    </source>
</evidence>
<dbReference type="Proteomes" id="UP000182229">
    <property type="component" value="Unassembled WGS sequence"/>
</dbReference>
<dbReference type="AlphaFoldDB" id="A0A1L9AUL5"/>
<dbReference type="STRING" id="83449.BON30_47120"/>
<evidence type="ECO:0000256" key="2">
    <source>
        <dbReference type="ARBA" id="ARBA00022741"/>
    </source>
</evidence>
<feature type="compositionally biased region" description="Polar residues" evidence="5">
    <location>
        <begin position="505"/>
        <end position="524"/>
    </location>
</feature>
<dbReference type="SMART" id="SM00220">
    <property type="entry name" value="S_TKc"/>
    <property type="match status" value="1"/>
</dbReference>
<dbReference type="PROSITE" id="PS50011">
    <property type="entry name" value="PROTEIN_KINASE_DOM"/>
    <property type="match status" value="1"/>
</dbReference>
<feature type="compositionally biased region" description="Basic and acidic residues" evidence="5">
    <location>
        <begin position="315"/>
        <end position="324"/>
    </location>
</feature>
<proteinExistence type="predicted"/>
<keyword evidence="2" id="KW-0547">Nucleotide-binding</keyword>
<evidence type="ECO:0000259" key="6">
    <source>
        <dbReference type="PROSITE" id="PS50011"/>
    </source>
</evidence>
<dbReference type="OrthoDB" id="5480641at2"/>
<protein>
    <recommendedName>
        <fullName evidence="6">Protein kinase domain-containing protein</fullName>
    </recommendedName>
</protein>
<dbReference type="PANTHER" id="PTHR43289">
    <property type="entry name" value="MITOGEN-ACTIVATED PROTEIN KINASE KINASE KINASE 20-RELATED"/>
    <property type="match status" value="1"/>
</dbReference>
<keyword evidence="8" id="KW-1185">Reference proteome</keyword>
<dbReference type="CDD" id="cd14014">
    <property type="entry name" value="STKc_PknB_like"/>
    <property type="match status" value="1"/>
</dbReference>
<feature type="region of interest" description="Disordered" evidence="5">
    <location>
        <begin position="291"/>
        <end position="324"/>
    </location>
</feature>
<dbReference type="Pfam" id="PF00069">
    <property type="entry name" value="Pkinase"/>
    <property type="match status" value="1"/>
</dbReference>
<dbReference type="EMBL" id="MPIN01000029">
    <property type="protein sequence ID" value="OJH33708.1"/>
    <property type="molecule type" value="Genomic_DNA"/>
</dbReference>
<keyword evidence="1" id="KW-0808">Transferase</keyword>
<keyword evidence="3" id="KW-0418">Kinase</keyword>
<gene>
    <name evidence="7" type="ORF">BON30_47120</name>
</gene>
<evidence type="ECO:0000256" key="4">
    <source>
        <dbReference type="ARBA" id="ARBA00022840"/>
    </source>
</evidence>
<feature type="domain" description="Protein kinase" evidence="6">
    <location>
        <begin position="17"/>
        <end position="288"/>
    </location>
</feature>
<name>A0A1L9AUL5_9BACT</name>
<accession>A0A1L9AUL5</accession>
<organism evidence="7 8">
    <name type="scientific">Cystobacter ferrugineus</name>
    <dbReference type="NCBI Taxonomy" id="83449"/>
    <lineage>
        <taxon>Bacteria</taxon>
        <taxon>Pseudomonadati</taxon>
        <taxon>Myxococcota</taxon>
        <taxon>Myxococcia</taxon>
        <taxon>Myxococcales</taxon>
        <taxon>Cystobacterineae</taxon>
        <taxon>Archangiaceae</taxon>
        <taxon>Cystobacter</taxon>
    </lineage>
</organism>
<evidence type="ECO:0000313" key="8">
    <source>
        <dbReference type="Proteomes" id="UP000182229"/>
    </source>
</evidence>
<feature type="region of interest" description="Disordered" evidence="5">
    <location>
        <begin position="436"/>
        <end position="469"/>
    </location>
</feature>
<feature type="region of interest" description="Disordered" evidence="5">
    <location>
        <begin position="505"/>
        <end position="528"/>
    </location>
</feature>
<evidence type="ECO:0000256" key="1">
    <source>
        <dbReference type="ARBA" id="ARBA00022679"/>
    </source>
</evidence>
<dbReference type="PANTHER" id="PTHR43289:SF6">
    <property type="entry name" value="SERINE_THREONINE-PROTEIN KINASE NEKL-3"/>
    <property type="match status" value="1"/>
</dbReference>
<reference evidence="8" key="1">
    <citation type="submission" date="2016-11" db="EMBL/GenBank/DDBJ databases">
        <authorList>
            <person name="Shukria A."/>
            <person name="Stevens D.C."/>
        </authorList>
    </citation>
    <scope>NUCLEOTIDE SEQUENCE [LARGE SCALE GENOMIC DNA]</scope>
    <source>
        <strain evidence="8">Cbfe23</strain>
    </source>
</reference>
<dbReference type="Gene3D" id="1.10.510.10">
    <property type="entry name" value="Transferase(Phosphotransferase) domain 1"/>
    <property type="match status" value="1"/>
</dbReference>
<dbReference type="InterPro" id="IPR000719">
    <property type="entry name" value="Prot_kinase_dom"/>
</dbReference>